<comment type="caution">
    <text evidence="2">The sequence shown here is derived from an EMBL/GenBank/DDBJ whole genome shotgun (WGS) entry which is preliminary data.</text>
</comment>
<dbReference type="Pfam" id="PF00480">
    <property type="entry name" value="ROK"/>
    <property type="match status" value="1"/>
</dbReference>
<proteinExistence type="inferred from homology"/>
<evidence type="ECO:0000313" key="3">
    <source>
        <dbReference type="Proteomes" id="UP001500363"/>
    </source>
</evidence>
<comment type="similarity">
    <text evidence="1">Belongs to the ROK (NagC/XylR) family.</text>
</comment>
<keyword evidence="3" id="KW-1185">Reference proteome</keyword>
<dbReference type="Proteomes" id="UP001500363">
    <property type="component" value="Unassembled WGS sequence"/>
</dbReference>
<dbReference type="InterPro" id="IPR000600">
    <property type="entry name" value="ROK"/>
</dbReference>
<name>A0ABP4MVK7_9ACTN</name>
<organism evidence="2 3">
    <name type="scientific">Kribbella lupini</name>
    <dbReference type="NCBI Taxonomy" id="291602"/>
    <lineage>
        <taxon>Bacteria</taxon>
        <taxon>Bacillati</taxon>
        <taxon>Actinomycetota</taxon>
        <taxon>Actinomycetes</taxon>
        <taxon>Propionibacteriales</taxon>
        <taxon>Kribbellaceae</taxon>
        <taxon>Kribbella</taxon>
    </lineage>
</organism>
<gene>
    <name evidence="2" type="ORF">GCM10009741_64430</name>
</gene>
<dbReference type="PANTHER" id="PTHR18964:SF149">
    <property type="entry name" value="BIFUNCTIONAL UDP-N-ACETYLGLUCOSAMINE 2-EPIMERASE_N-ACETYLMANNOSAMINE KINASE"/>
    <property type="match status" value="1"/>
</dbReference>
<dbReference type="InterPro" id="IPR043129">
    <property type="entry name" value="ATPase_NBD"/>
</dbReference>
<dbReference type="EMBL" id="BAAANC010000003">
    <property type="protein sequence ID" value="GAA1551053.1"/>
    <property type="molecule type" value="Genomic_DNA"/>
</dbReference>
<reference evidence="3" key="1">
    <citation type="journal article" date="2019" name="Int. J. Syst. Evol. Microbiol.">
        <title>The Global Catalogue of Microorganisms (GCM) 10K type strain sequencing project: providing services to taxonomists for standard genome sequencing and annotation.</title>
        <authorList>
            <consortium name="The Broad Institute Genomics Platform"/>
            <consortium name="The Broad Institute Genome Sequencing Center for Infectious Disease"/>
            <person name="Wu L."/>
            <person name="Ma J."/>
        </authorList>
    </citation>
    <scope>NUCLEOTIDE SEQUENCE [LARGE SCALE GENOMIC DNA]</scope>
    <source>
        <strain evidence="3">JCM 14303</strain>
    </source>
</reference>
<dbReference type="PANTHER" id="PTHR18964">
    <property type="entry name" value="ROK (REPRESSOR, ORF, KINASE) FAMILY"/>
    <property type="match status" value="1"/>
</dbReference>
<sequence>MKCGLVAADGAVLHRETRSTPRALPPSGGGGRAVLDALLETVVELSQKAAADGHRVRAVGVVVPGIIDAEQGTVSAENLLWVNTPVRAEIQAALGPDHQVHLAHDVRAGGYAELRQGALRGTTNSLFLPLGTGIAAAMVVDGSLVSGDGYAGELGHTRFVHGEAAELCACGQYGCLETVASAAALARRYGARTGRVVDGAREVLELLAEGDADAAIVWDEALTALIDALVLYTTLVAPTRIAIGGGLVGAGETLLAPLRAGVHERLTFQREPEIVAAELGEEAGCLGAALLAWDRVTVDESGEQTE</sequence>
<dbReference type="SUPFAM" id="SSF53067">
    <property type="entry name" value="Actin-like ATPase domain"/>
    <property type="match status" value="1"/>
</dbReference>
<protein>
    <submittedName>
        <fullName evidence="2">ROK family protein</fullName>
    </submittedName>
</protein>
<evidence type="ECO:0000313" key="2">
    <source>
        <dbReference type="EMBL" id="GAA1551053.1"/>
    </source>
</evidence>
<accession>A0ABP4MVK7</accession>
<evidence type="ECO:0000256" key="1">
    <source>
        <dbReference type="ARBA" id="ARBA00006479"/>
    </source>
</evidence>
<dbReference type="Gene3D" id="3.30.420.40">
    <property type="match status" value="2"/>
</dbReference>